<proteinExistence type="predicted"/>
<gene>
    <name evidence="1" type="ORF">J07HQW2_01017</name>
</gene>
<evidence type="ECO:0000313" key="2">
    <source>
        <dbReference type="Proteomes" id="UP000030710"/>
    </source>
</evidence>
<protein>
    <submittedName>
        <fullName evidence="1">Uncharacterized protein</fullName>
    </submittedName>
</protein>
<dbReference type="HOGENOM" id="CLU_1551804_0_0_2"/>
<organism evidence="1 2">
    <name type="scientific">Haloquadratum walsbyi J07HQW2</name>
    <dbReference type="NCBI Taxonomy" id="1238425"/>
    <lineage>
        <taxon>Archaea</taxon>
        <taxon>Methanobacteriati</taxon>
        <taxon>Methanobacteriota</taxon>
        <taxon>Stenosarchaea group</taxon>
        <taxon>Halobacteria</taxon>
        <taxon>Halobacteriales</taxon>
        <taxon>Haloferacaceae</taxon>
        <taxon>Haloquadratum</taxon>
    </lineage>
</organism>
<accession>U1PQH3</accession>
<dbReference type="STRING" id="1238425.J07HQW2_01017"/>
<dbReference type="AlphaFoldDB" id="U1PQH3"/>
<reference evidence="1 2" key="1">
    <citation type="journal article" date="2013" name="PLoS ONE">
        <title>Assembly-driven community genomics of a hypersaline microbial ecosystem.</title>
        <authorList>
            <person name="Podell S."/>
            <person name="Ugalde J.A."/>
            <person name="Narasingarao P."/>
            <person name="Banfield J.F."/>
            <person name="Heidelberg K.B."/>
            <person name="Allen E.E."/>
        </authorList>
    </citation>
    <scope>NUCLEOTIDE SEQUENCE [LARGE SCALE GENOMIC DNA]</scope>
    <source>
        <strain evidence="2">J07HQW2</strain>
    </source>
</reference>
<name>U1PQH3_9EURY</name>
<dbReference type="EMBL" id="KE356561">
    <property type="protein sequence ID" value="ERG94581.1"/>
    <property type="molecule type" value="Genomic_DNA"/>
</dbReference>
<sequence>MGVPSPSRPVPGTPLHSYPLVHRVRTPTVGCAVGSPADFDRLGVTVCGASSSRARHCIGSVSDPTVHQTGSDYCLIAWGGQGRPPSSSEDWRQSLCSEPDSYQYVVLPVAFSCGLSISPQLSPGRLPPSCRIQPVLSCPAAEAAGILLDPYNSSQGKRGKKILVSSSMNSFD</sequence>
<dbReference type="Proteomes" id="UP000030710">
    <property type="component" value="Unassembled WGS sequence"/>
</dbReference>
<evidence type="ECO:0000313" key="1">
    <source>
        <dbReference type="EMBL" id="ERG94581.1"/>
    </source>
</evidence>